<accession>A0A540L3L7</accession>
<name>A0A540L3L7_MALBA</name>
<sequence>MIGGKQLPLPENWALPYKILSDKSNFVGLSMIQKKDKYLTNFSKQQRDVPMEELTTDQEVSLQLLMDEVG</sequence>
<protein>
    <submittedName>
        <fullName evidence="1">Uncharacterized protein</fullName>
    </submittedName>
</protein>
<comment type="caution">
    <text evidence="1">The sequence shown here is derived from an EMBL/GenBank/DDBJ whole genome shotgun (WGS) entry which is preliminary data.</text>
</comment>
<dbReference type="AlphaFoldDB" id="A0A540L3L7"/>
<dbReference type="Proteomes" id="UP000315295">
    <property type="component" value="Unassembled WGS sequence"/>
</dbReference>
<reference evidence="1 2" key="1">
    <citation type="journal article" date="2019" name="G3 (Bethesda)">
        <title>Sequencing of a Wild Apple (Malus baccata) Genome Unravels the Differences Between Cultivated and Wild Apple Species Regarding Disease Resistance and Cold Tolerance.</title>
        <authorList>
            <person name="Chen X."/>
        </authorList>
    </citation>
    <scope>NUCLEOTIDE SEQUENCE [LARGE SCALE GENOMIC DNA]</scope>
    <source>
        <strain evidence="2">cv. Shandingzi</strain>
        <tissue evidence="1">Leaves</tissue>
    </source>
</reference>
<evidence type="ECO:0000313" key="1">
    <source>
        <dbReference type="EMBL" id="TQD81074.1"/>
    </source>
</evidence>
<keyword evidence="2" id="KW-1185">Reference proteome</keyword>
<gene>
    <name evidence="1" type="ORF">C1H46_033384</name>
</gene>
<dbReference type="EMBL" id="VIEB01000782">
    <property type="protein sequence ID" value="TQD81074.1"/>
    <property type="molecule type" value="Genomic_DNA"/>
</dbReference>
<organism evidence="1 2">
    <name type="scientific">Malus baccata</name>
    <name type="common">Siberian crab apple</name>
    <name type="synonym">Pyrus baccata</name>
    <dbReference type="NCBI Taxonomy" id="106549"/>
    <lineage>
        <taxon>Eukaryota</taxon>
        <taxon>Viridiplantae</taxon>
        <taxon>Streptophyta</taxon>
        <taxon>Embryophyta</taxon>
        <taxon>Tracheophyta</taxon>
        <taxon>Spermatophyta</taxon>
        <taxon>Magnoliopsida</taxon>
        <taxon>eudicotyledons</taxon>
        <taxon>Gunneridae</taxon>
        <taxon>Pentapetalae</taxon>
        <taxon>rosids</taxon>
        <taxon>fabids</taxon>
        <taxon>Rosales</taxon>
        <taxon>Rosaceae</taxon>
        <taxon>Amygdaloideae</taxon>
        <taxon>Maleae</taxon>
        <taxon>Malus</taxon>
    </lineage>
</organism>
<proteinExistence type="predicted"/>
<evidence type="ECO:0000313" key="2">
    <source>
        <dbReference type="Proteomes" id="UP000315295"/>
    </source>
</evidence>